<dbReference type="Proteomes" id="UP000075604">
    <property type="component" value="Unassembled WGS sequence"/>
</dbReference>
<reference evidence="2 3" key="1">
    <citation type="submission" date="2014-02" db="EMBL/GenBank/DDBJ databases">
        <title>The small core and large imbalanced accessory genome model reveals a collaborative survival strategy of Sorangium cellulosum strains in nature.</title>
        <authorList>
            <person name="Han K."/>
            <person name="Peng R."/>
            <person name="Blom J."/>
            <person name="Li Y.-Z."/>
        </authorList>
    </citation>
    <scope>NUCLEOTIDE SEQUENCE [LARGE SCALE GENOMIC DNA]</scope>
    <source>
        <strain evidence="2 3">So0157-18</strain>
    </source>
</reference>
<organism evidence="2 3">
    <name type="scientific">Sorangium cellulosum</name>
    <name type="common">Polyangium cellulosum</name>
    <dbReference type="NCBI Taxonomy" id="56"/>
    <lineage>
        <taxon>Bacteria</taxon>
        <taxon>Pseudomonadati</taxon>
        <taxon>Myxococcota</taxon>
        <taxon>Polyangia</taxon>
        <taxon>Polyangiales</taxon>
        <taxon>Polyangiaceae</taxon>
        <taxon>Sorangium</taxon>
    </lineage>
</organism>
<feature type="region of interest" description="Disordered" evidence="1">
    <location>
        <begin position="553"/>
        <end position="573"/>
    </location>
</feature>
<evidence type="ECO:0000313" key="2">
    <source>
        <dbReference type="EMBL" id="KYF57133.1"/>
    </source>
</evidence>
<dbReference type="EMBL" id="JELX01001923">
    <property type="protein sequence ID" value="KYF57133.1"/>
    <property type="molecule type" value="Genomic_DNA"/>
</dbReference>
<accession>A0A150PNA2</accession>
<evidence type="ECO:0000256" key="1">
    <source>
        <dbReference type="SAM" id="MobiDB-lite"/>
    </source>
</evidence>
<comment type="caution">
    <text evidence="2">The sequence shown here is derived from an EMBL/GenBank/DDBJ whole genome shotgun (WGS) entry which is preliminary data.</text>
</comment>
<dbReference type="AlphaFoldDB" id="A0A150PNA2"/>
<proteinExistence type="predicted"/>
<sequence>MDYEFLRQEGIRQLERITGGQWTDFNAHDPGITLLEQLCYALSDLGYRAGYEIPDLLADGGDDPYRSLHLPAEILTSHPVTLADLRRLVLDVEGVKNAWVEPATAGAPQLYYLPVEQELRVAPKDVASEPVHLRGLHRVLIEASEHSRGTQVRAKVARRLHKNRPLCEDFAEITVLEPQLIQVEATVEITPVDDPAALLNEIGRAIADEIAPPVRFATLSQRLGAGASVEAMFEGPRLDRGFLSDEVLARATRRTVIHTSDLMRAITDIAAVRAVSRIRVSTGGAKEEWSLRVDPDRVPRMNFDASVITLMSAGRVIAQAKPERAPDAPWGAGDSALAVPVGRNRNVGAYTSVRQHLPMLYGVGEAGLPDSATPARKAQARQLAAYLMFFDQLLANAFAQLAHAKDLFSHGGGTRTYFTQALDQPGLRLEEIRALDDAHRTRLGDLVETADEVDSLERKNRFLNHLLARFAEPIAGHDAASAPIPPAERVRRKQRLLQRYPRISSARGTGFDGLAPAGAANMSGLEERLRVTLGLDGGEEIAVVEHILLRPMPGDEAQERPGPTDAPTDRPPALLSAAREKDPYSLRLTFVLPDGVGRFSDPAFKQLVENTLRAETPAHLTPYVLWMAADAWAAFRTAHEQWLQKRRAVLAATLGVHLEERSS</sequence>
<name>A0A150PNA2_SORCE</name>
<evidence type="ECO:0000313" key="3">
    <source>
        <dbReference type="Proteomes" id="UP000075604"/>
    </source>
</evidence>
<gene>
    <name evidence="2" type="ORF">BE04_35400</name>
</gene>
<protein>
    <submittedName>
        <fullName evidence="2">Uncharacterized protein</fullName>
    </submittedName>
</protein>